<dbReference type="STRING" id="351679.A9255_00190"/>
<evidence type="ECO:0000256" key="12">
    <source>
        <dbReference type="ARBA" id="ARBA00037975"/>
    </source>
</evidence>
<dbReference type="OrthoDB" id="9793784at2"/>
<dbReference type="Proteomes" id="UP000225433">
    <property type="component" value="Unassembled WGS sequence"/>
</dbReference>
<dbReference type="GO" id="GO:0022904">
    <property type="term" value="P:respiratory electron transport chain"/>
    <property type="evidence" value="ECO:0007669"/>
    <property type="project" value="InterPro"/>
</dbReference>
<dbReference type="Gene3D" id="1.20.950.20">
    <property type="entry name" value="Transmembrane di-heme cytochromes, Chain C"/>
    <property type="match status" value="1"/>
</dbReference>
<keyword evidence="5" id="KW-0349">Heme</keyword>
<dbReference type="PANTHER" id="PTHR30529:SF1">
    <property type="entry name" value="CYTOCHROME B561 HOMOLOG 2"/>
    <property type="match status" value="1"/>
</dbReference>
<dbReference type="InterPro" id="IPR011577">
    <property type="entry name" value="Cyt_b561_bac/Ni-Hgenase"/>
</dbReference>
<dbReference type="InterPro" id="IPR052168">
    <property type="entry name" value="Cytochrome_b561_oxidase"/>
</dbReference>
<feature type="transmembrane region" description="Helical" evidence="13">
    <location>
        <begin position="92"/>
        <end position="111"/>
    </location>
</feature>
<accession>A0A2G0Q029</accession>
<evidence type="ECO:0000313" key="18">
    <source>
        <dbReference type="Proteomes" id="UP000225433"/>
    </source>
</evidence>
<feature type="transmembrane region" description="Helical" evidence="13">
    <location>
        <begin position="12"/>
        <end position="35"/>
    </location>
</feature>
<dbReference type="RefSeq" id="WP_069314945.1">
    <property type="nucleotide sequence ID" value="NZ_CAWNQJ010000112.1"/>
</dbReference>
<evidence type="ECO:0000256" key="10">
    <source>
        <dbReference type="ARBA" id="ARBA00023004"/>
    </source>
</evidence>
<comment type="similarity">
    <text evidence="12">Belongs to the cytochrome b561 family.</text>
</comment>
<dbReference type="SUPFAM" id="SSF81342">
    <property type="entry name" value="Transmembrane di-heme cytochromes"/>
    <property type="match status" value="1"/>
</dbReference>
<dbReference type="KEGG" id="xho:A9255_00190"/>
<dbReference type="Proteomes" id="UP000094600">
    <property type="component" value="Chromosome"/>
</dbReference>
<evidence type="ECO:0000256" key="6">
    <source>
        <dbReference type="ARBA" id="ARBA00022692"/>
    </source>
</evidence>
<keyword evidence="6 13" id="KW-0812">Transmembrane</keyword>
<keyword evidence="3" id="KW-0813">Transport</keyword>
<reference evidence="15 17" key="1">
    <citation type="submission" date="2016-06" db="EMBL/GenBank/DDBJ databases">
        <title>Bacterial characters and pathogenicity of Xenorhabdus hominickii from an entomopathogenic nematode, Steinernema monticolum.</title>
        <authorList>
            <person name="Park Y."/>
            <person name="Kim Y."/>
        </authorList>
    </citation>
    <scope>NUCLEOTIDE SEQUENCE [LARGE SCALE GENOMIC DNA]</scope>
    <source>
        <strain evidence="15 17">ANU1</strain>
    </source>
</reference>
<dbReference type="EMBL" id="CP016176">
    <property type="protein sequence ID" value="AOM39173.1"/>
    <property type="molecule type" value="Genomic_DNA"/>
</dbReference>
<keyword evidence="11 13" id="KW-0472">Membrane</keyword>
<evidence type="ECO:0000256" key="3">
    <source>
        <dbReference type="ARBA" id="ARBA00022448"/>
    </source>
</evidence>
<evidence type="ECO:0000256" key="11">
    <source>
        <dbReference type="ARBA" id="ARBA00023136"/>
    </source>
</evidence>
<evidence type="ECO:0000313" key="17">
    <source>
        <dbReference type="Proteomes" id="UP000094600"/>
    </source>
</evidence>
<evidence type="ECO:0000256" key="7">
    <source>
        <dbReference type="ARBA" id="ARBA00022723"/>
    </source>
</evidence>
<evidence type="ECO:0000259" key="14">
    <source>
        <dbReference type="Pfam" id="PF01292"/>
    </source>
</evidence>
<evidence type="ECO:0000256" key="13">
    <source>
        <dbReference type="SAM" id="Phobius"/>
    </source>
</evidence>
<keyword evidence="17" id="KW-1185">Reference proteome</keyword>
<dbReference type="Pfam" id="PF01292">
    <property type="entry name" value="Ni_hydr_CYTB"/>
    <property type="match status" value="1"/>
</dbReference>
<keyword evidence="7" id="KW-0479">Metal-binding</keyword>
<dbReference type="GO" id="GO:0005886">
    <property type="term" value="C:plasma membrane"/>
    <property type="evidence" value="ECO:0007669"/>
    <property type="project" value="UniProtKB-SubCell"/>
</dbReference>
<keyword evidence="4" id="KW-1003">Cell membrane</keyword>
<evidence type="ECO:0000313" key="15">
    <source>
        <dbReference type="EMBL" id="AOM39173.1"/>
    </source>
</evidence>
<evidence type="ECO:0000256" key="4">
    <source>
        <dbReference type="ARBA" id="ARBA00022475"/>
    </source>
</evidence>
<evidence type="ECO:0000256" key="1">
    <source>
        <dbReference type="ARBA" id="ARBA00001970"/>
    </source>
</evidence>
<keyword evidence="9 13" id="KW-1133">Transmembrane helix</keyword>
<keyword evidence="8" id="KW-0249">Electron transport</keyword>
<evidence type="ECO:0000313" key="16">
    <source>
        <dbReference type="EMBL" id="PHM52552.1"/>
    </source>
</evidence>
<evidence type="ECO:0000256" key="8">
    <source>
        <dbReference type="ARBA" id="ARBA00022982"/>
    </source>
</evidence>
<evidence type="ECO:0000256" key="9">
    <source>
        <dbReference type="ARBA" id="ARBA00022989"/>
    </source>
</evidence>
<comment type="cofactor">
    <cofactor evidence="1">
        <name>heme b</name>
        <dbReference type="ChEBI" id="CHEBI:60344"/>
    </cofactor>
</comment>
<dbReference type="GO" id="GO:0046872">
    <property type="term" value="F:metal ion binding"/>
    <property type="evidence" value="ECO:0007669"/>
    <property type="project" value="UniProtKB-KW"/>
</dbReference>
<dbReference type="PANTHER" id="PTHR30529">
    <property type="entry name" value="CYTOCHROME B561"/>
    <property type="match status" value="1"/>
</dbReference>
<feature type="domain" description="Cytochrome b561 bacterial/Ni-hydrogenase" evidence="14">
    <location>
        <begin position="10"/>
        <end position="180"/>
    </location>
</feature>
<reference evidence="16 18" key="2">
    <citation type="journal article" date="2017" name="Nat. Microbiol.">
        <title>Natural product diversity associated with the nematode symbionts Photorhabdus and Xenorhabdus.</title>
        <authorList>
            <person name="Tobias N.J."/>
            <person name="Wolff H."/>
            <person name="Djahanschiri B."/>
            <person name="Grundmann F."/>
            <person name="Kronenwerth M."/>
            <person name="Shi Y.M."/>
            <person name="Simonyi S."/>
            <person name="Grun P."/>
            <person name="Shapiro-Ilan D."/>
            <person name="Pidot S.J."/>
            <person name="Stinear T.P."/>
            <person name="Ebersberger I."/>
            <person name="Bode H.B."/>
        </authorList>
    </citation>
    <scope>NUCLEOTIDE SEQUENCE [LARGE SCALE GENOMIC DNA]</scope>
    <source>
        <strain evidence="16 18">DSM 17903</strain>
    </source>
</reference>
<evidence type="ECO:0000256" key="2">
    <source>
        <dbReference type="ARBA" id="ARBA00004651"/>
    </source>
</evidence>
<gene>
    <name evidence="15" type="ORF">A9255_00190</name>
    <name evidence="16" type="ORF">Xhom_04219</name>
</gene>
<sequence>MLLKNTDTRFGHISVFIHWLIALAVYGMFALGLWMVTLNYYDPWYHRAPEVHKSIGVLIFMIMVVRIIWRFISPPPKPLASYSHFTRTSSKLTHFTLYIVLFGILGSGYLISTADGAPISIFGWFEVPATLSGQGIQADTAGVIHLYLAWIIVVLSLLHGLAALKHHFINHDTTLKRMFGFNTDNSNSGE</sequence>
<feature type="transmembrane region" description="Helical" evidence="13">
    <location>
        <begin position="55"/>
        <end position="72"/>
    </location>
</feature>
<protein>
    <submittedName>
        <fullName evidence="16">Cytochrome b</fullName>
    </submittedName>
</protein>
<dbReference type="AlphaFoldDB" id="A0A2G0Q029"/>
<comment type="subcellular location">
    <subcellularLocation>
        <location evidence="2">Cell membrane</location>
        <topology evidence="2">Multi-pass membrane protein</topology>
    </subcellularLocation>
</comment>
<dbReference type="InterPro" id="IPR016174">
    <property type="entry name" value="Di-haem_cyt_TM"/>
</dbReference>
<evidence type="ECO:0000256" key="5">
    <source>
        <dbReference type="ARBA" id="ARBA00022617"/>
    </source>
</evidence>
<feature type="transmembrane region" description="Helical" evidence="13">
    <location>
        <begin position="144"/>
        <end position="164"/>
    </location>
</feature>
<proteinExistence type="inferred from homology"/>
<organism evidence="16 18">
    <name type="scientific">Xenorhabdus hominickii</name>
    <dbReference type="NCBI Taxonomy" id="351679"/>
    <lineage>
        <taxon>Bacteria</taxon>
        <taxon>Pseudomonadati</taxon>
        <taxon>Pseudomonadota</taxon>
        <taxon>Gammaproteobacteria</taxon>
        <taxon>Enterobacterales</taxon>
        <taxon>Morganellaceae</taxon>
        <taxon>Xenorhabdus</taxon>
    </lineage>
</organism>
<keyword evidence="10" id="KW-0408">Iron</keyword>
<dbReference type="EMBL" id="NJAI01000008">
    <property type="protein sequence ID" value="PHM52552.1"/>
    <property type="molecule type" value="Genomic_DNA"/>
</dbReference>
<dbReference type="GO" id="GO:0020037">
    <property type="term" value="F:heme binding"/>
    <property type="evidence" value="ECO:0007669"/>
    <property type="project" value="TreeGrafter"/>
</dbReference>
<dbReference type="GO" id="GO:0009055">
    <property type="term" value="F:electron transfer activity"/>
    <property type="evidence" value="ECO:0007669"/>
    <property type="project" value="InterPro"/>
</dbReference>
<name>A0A2G0Q029_XENHO</name>